<dbReference type="AlphaFoldDB" id="A0A1G7IPF6"/>
<feature type="transmembrane region" description="Helical" evidence="1">
    <location>
        <begin position="20"/>
        <end position="39"/>
    </location>
</feature>
<evidence type="ECO:0000313" key="6">
    <source>
        <dbReference type="Proteomes" id="UP000436801"/>
    </source>
</evidence>
<dbReference type="EMBL" id="WSUT01000005">
    <property type="protein sequence ID" value="MWC44179.1"/>
    <property type="molecule type" value="Genomic_DNA"/>
</dbReference>
<keyword evidence="1" id="KW-1133">Transmembrane helix</keyword>
<sequence length="222" mass="22393">MRSRFPSVLSAGFLRDRLIAPLGALIGIALTGVVTALLCGDAGATMLLVAPMGASAVLVFAVPASPLAQPWPVIGGNVISALVGVAVVHALPGNGLAAPLAVGGAILAMALTRSLHPPGGAAALTAVIGGAPVLGAGYAFAFVPVGVNAVIIALVGVAFHRLSRHSYPHRALTLAAPRAADLAAEDIDRALAEFGDTLDIDRDDVERLVRRAEHHAATRRAA</sequence>
<keyword evidence="1" id="KW-0812">Transmembrane</keyword>
<evidence type="ECO:0000259" key="2">
    <source>
        <dbReference type="Pfam" id="PF04982"/>
    </source>
</evidence>
<evidence type="ECO:0000256" key="1">
    <source>
        <dbReference type="SAM" id="Phobius"/>
    </source>
</evidence>
<feature type="transmembrane region" description="Helical" evidence="1">
    <location>
        <begin position="136"/>
        <end position="159"/>
    </location>
</feature>
<evidence type="ECO:0000313" key="5">
    <source>
        <dbReference type="Proteomes" id="UP000323502"/>
    </source>
</evidence>
<dbReference type="Pfam" id="PF04982">
    <property type="entry name" value="TM_HPP"/>
    <property type="match status" value="1"/>
</dbReference>
<feature type="transmembrane region" description="Helical" evidence="1">
    <location>
        <begin position="46"/>
        <end position="65"/>
    </location>
</feature>
<gene>
    <name evidence="3" type="ORF">GQR91_11025</name>
    <name evidence="4" type="ORF">SAMN05216557_102328</name>
</gene>
<evidence type="ECO:0000313" key="4">
    <source>
        <dbReference type="EMBL" id="SDF14503.1"/>
    </source>
</evidence>
<name>A0A1G7IPF6_9SPHN</name>
<keyword evidence="1" id="KW-0472">Membrane</keyword>
<proteinExistence type="predicted"/>
<feature type="domain" description="HPP transmembrane region" evidence="2">
    <location>
        <begin position="14"/>
        <end position="168"/>
    </location>
</feature>
<feature type="transmembrane region" description="Helical" evidence="1">
    <location>
        <begin position="98"/>
        <end position="116"/>
    </location>
</feature>
<dbReference type="OrthoDB" id="9811720at2"/>
<reference evidence="3 6" key="2">
    <citation type="submission" date="2019-12" db="EMBL/GenBank/DDBJ databases">
        <authorList>
            <person name="Zheng J."/>
        </authorList>
    </citation>
    <scope>NUCLEOTIDE SEQUENCE [LARGE SCALE GENOMIC DNA]</scope>
    <source>
        <strain evidence="3 6">DSM 27347</strain>
    </source>
</reference>
<protein>
    <submittedName>
        <fullName evidence="4">CBS domain-containing membrane protein</fullName>
    </submittedName>
    <submittedName>
        <fullName evidence="3">HPP family protein</fullName>
    </submittedName>
</protein>
<keyword evidence="5" id="KW-1185">Reference proteome</keyword>
<feature type="transmembrane region" description="Helical" evidence="1">
    <location>
        <begin position="71"/>
        <end position="91"/>
    </location>
</feature>
<dbReference type="EMBL" id="FNBI01000002">
    <property type="protein sequence ID" value="SDF14503.1"/>
    <property type="molecule type" value="Genomic_DNA"/>
</dbReference>
<organism evidence="4 5">
    <name type="scientific">Sphingomonas carotinifaciens</name>
    <dbReference type="NCBI Taxonomy" id="1166323"/>
    <lineage>
        <taxon>Bacteria</taxon>
        <taxon>Pseudomonadati</taxon>
        <taxon>Pseudomonadota</taxon>
        <taxon>Alphaproteobacteria</taxon>
        <taxon>Sphingomonadales</taxon>
        <taxon>Sphingomonadaceae</taxon>
        <taxon>Sphingomonas</taxon>
    </lineage>
</organism>
<accession>A0A1G7IPF6</accession>
<evidence type="ECO:0000313" key="3">
    <source>
        <dbReference type="EMBL" id="MWC44179.1"/>
    </source>
</evidence>
<dbReference type="PANTHER" id="PTHR33741">
    <property type="entry name" value="TRANSMEMBRANE PROTEIN DDB_G0269096-RELATED"/>
    <property type="match status" value="1"/>
</dbReference>
<dbReference type="InterPro" id="IPR058581">
    <property type="entry name" value="TM_HPP"/>
</dbReference>
<dbReference type="Proteomes" id="UP000323502">
    <property type="component" value="Unassembled WGS sequence"/>
</dbReference>
<dbReference type="RefSeq" id="WP_149681724.1">
    <property type="nucleotide sequence ID" value="NZ_FNBI01000002.1"/>
</dbReference>
<reference evidence="4 5" key="1">
    <citation type="submission" date="2016-10" db="EMBL/GenBank/DDBJ databases">
        <authorList>
            <person name="Varghese N."/>
            <person name="Submissions S."/>
        </authorList>
    </citation>
    <scope>NUCLEOTIDE SEQUENCE [LARGE SCALE GENOMIC DNA]</scope>
    <source>
        <strain evidence="4 5">S7-754</strain>
    </source>
</reference>
<dbReference type="Proteomes" id="UP000436801">
    <property type="component" value="Unassembled WGS sequence"/>
</dbReference>
<dbReference type="InterPro" id="IPR007065">
    <property type="entry name" value="HPP"/>
</dbReference>
<dbReference type="PANTHER" id="PTHR33741:SF5">
    <property type="entry name" value="TRANSMEMBRANE PROTEIN DDB_G0269096-RELATED"/>
    <property type="match status" value="1"/>
</dbReference>